<dbReference type="EMBL" id="CATOUU010000111">
    <property type="protein sequence ID" value="CAI9916821.1"/>
    <property type="molecule type" value="Genomic_DNA"/>
</dbReference>
<dbReference type="Proteomes" id="UP001642409">
    <property type="component" value="Unassembled WGS sequence"/>
</dbReference>
<dbReference type="EMBL" id="CAXDID020000578">
    <property type="protein sequence ID" value="CAL6104118.1"/>
    <property type="molecule type" value="Genomic_DNA"/>
</dbReference>
<comment type="caution">
    <text evidence="1">The sequence shown here is derived from an EMBL/GenBank/DDBJ whole genome shotgun (WGS) entry which is preliminary data.</text>
</comment>
<accession>A0AA86NCN4</accession>
<name>A0AA86NCN4_9EUKA</name>
<keyword evidence="3" id="KW-1185">Reference proteome</keyword>
<evidence type="ECO:0000313" key="3">
    <source>
        <dbReference type="Proteomes" id="UP001642409"/>
    </source>
</evidence>
<protein>
    <submittedName>
        <fullName evidence="2">Hypothetical_protein</fullName>
    </submittedName>
</protein>
<evidence type="ECO:0000313" key="1">
    <source>
        <dbReference type="EMBL" id="CAI9916821.1"/>
    </source>
</evidence>
<gene>
    <name evidence="1" type="ORF">HINF_LOCUS4466</name>
    <name evidence="2" type="ORF">HINF_LOCUS72605</name>
</gene>
<organism evidence="1">
    <name type="scientific">Hexamita inflata</name>
    <dbReference type="NCBI Taxonomy" id="28002"/>
    <lineage>
        <taxon>Eukaryota</taxon>
        <taxon>Metamonada</taxon>
        <taxon>Diplomonadida</taxon>
        <taxon>Hexamitidae</taxon>
        <taxon>Hexamitinae</taxon>
        <taxon>Hexamita</taxon>
    </lineage>
</organism>
<dbReference type="AlphaFoldDB" id="A0AA86NCN4"/>
<evidence type="ECO:0000313" key="2">
    <source>
        <dbReference type="EMBL" id="CAL6104118.1"/>
    </source>
</evidence>
<sequence>MKVNWTILESRVDGDSRKNSSTTLSLRIVANHGFCCQNLVCLDLDEVLSVELDVADVVVSFKAVTGSVVNRRCGLGSTFAELVSLWVGLEGSFGSGTPTFAEWDLLVDLLERDWSDQIAQRESGAFTERLIQVVLKYLFPGSPRQIRSDAFLELDRSDFVEFLPVFGAQLAVHQQVEGGDYFHDGSLESEEQQYYSRMYSPAKFIGTGILTEGEQVCRYSTFGTASRRRIPWRSYCRP</sequence>
<reference evidence="2 3" key="2">
    <citation type="submission" date="2024-07" db="EMBL/GenBank/DDBJ databases">
        <authorList>
            <person name="Akdeniz Z."/>
        </authorList>
    </citation>
    <scope>NUCLEOTIDE SEQUENCE [LARGE SCALE GENOMIC DNA]</scope>
</reference>
<proteinExistence type="predicted"/>
<reference evidence="1" key="1">
    <citation type="submission" date="2023-06" db="EMBL/GenBank/DDBJ databases">
        <authorList>
            <person name="Kurt Z."/>
        </authorList>
    </citation>
    <scope>NUCLEOTIDE SEQUENCE</scope>
</reference>